<dbReference type="Gene3D" id="1.10.150.340">
    <property type="entry name" value="Pyrimidine 5'-nucleotidase (UMPH-1), N-terminal domain"/>
    <property type="match status" value="1"/>
</dbReference>
<dbReference type="FunFam" id="1.10.150.340:FF:000001">
    <property type="entry name" value="Cytosolic 5-nucleotidase 3-like"/>
    <property type="match status" value="1"/>
</dbReference>
<keyword evidence="5" id="KW-0963">Cytoplasm</keyword>
<dbReference type="InterPro" id="IPR036412">
    <property type="entry name" value="HAD-like_sf"/>
</dbReference>
<dbReference type="Proteomes" id="UP000770717">
    <property type="component" value="Unassembled WGS sequence"/>
</dbReference>
<dbReference type="AlphaFoldDB" id="A0A8J6C3G9"/>
<evidence type="ECO:0000256" key="7">
    <source>
        <dbReference type="ARBA" id="ARBA00022741"/>
    </source>
</evidence>
<dbReference type="InterPro" id="IPR006434">
    <property type="entry name" value="Pyrimidine_nucleotidase_eu"/>
</dbReference>
<comment type="subcellular location">
    <subcellularLocation>
        <location evidence="2">Cytoplasm</location>
    </subcellularLocation>
</comment>
<dbReference type="Pfam" id="PF05822">
    <property type="entry name" value="UMPH-1"/>
    <property type="match status" value="1"/>
</dbReference>
<gene>
    <name evidence="11" type="ORF">GDO78_015408</name>
</gene>
<sequence>IPELSKDSVRMRDPDRVRELILALQNGGDKKLQVISDFDMTLSRFRYNGQRSPTCYNIIDNSKIISEDCRKKLKDLFNTYYPLEIDPNRTSQEKFPLMVEW</sequence>
<evidence type="ECO:0000313" key="11">
    <source>
        <dbReference type="EMBL" id="KAG9461917.1"/>
    </source>
</evidence>
<feature type="non-terminal residue" evidence="11">
    <location>
        <position position="101"/>
    </location>
</feature>
<keyword evidence="8" id="KW-0378">Hydrolase</keyword>
<dbReference type="GO" id="GO:0005737">
    <property type="term" value="C:cytoplasm"/>
    <property type="evidence" value="ECO:0007669"/>
    <property type="project" value="UniProtKB-SubCell"/>
</dbReference>
<evidence type="ECO:0000256" key="2">
    <source>
        <dbReference type="ARBA" id="ARBA00004496"/>
    </source>
</evidence>
<keyword evidence="9" id="KW-0460">Magnesium</keyword>
<dbReference type="SUPFAM" id="SSF56784">
    <property type="entry name" value="HAD-like"/>
    <property type="match status" value="1"/>
</dbReference>
<proteinExistence type="inferred from homology"/>
<evidence type="ECO:0000256" key="4">
    <source>
        <dbReference type="ARBA" id="ARBA00012643"/>
    </source>
</evidence>
<keyword evidence="12" id="KW-1185">Reference proteome</keyword>
<dbReference type="GO" id="GO:0009117">
    <property type="term" value="P:nucleotide metabolic process"/>
    <property type="evidence" value="ECO:0007669"/>
    <property type="project" value="UniProtKB-KW"/>
</dbReference>
<dbReference type="GO" id="GO:0008253">
    <property type="term" value="F:5'-nucleotidase activity"/>
    <property type="evidence" value="ECO:0007669"/>
    <property type="project" value="UniProtKB-EC"/>
</dbReference>
<evidence type="ECO:0000256" key="8">
    <source>
        <dbReference type="ARBA" id="ARBA00022801"/>
    </source>
</evidence>
<evidence type="ECO:0000256" key="5">
    <source>
        <dbReference type="ARBA" id="ARBA00022490"/>
    </source>
</evidence>
<reference evidence="11" key="1">
    <citation type="thesis" date="2020" institute="ProQuest LLC" country="789 East Eisenhower Parkway, Ann Arbor, MI, USA">
        <title>Comparative Genomics and Chromosome Evolution.</title>
        <authorList>
            <person name="Mudd A.B."/>
        </authorList>
    </citation>
    <scope>NUCLEOTIDE SEQUENCE</scope>
    <source>
        <strain evidence="11">HN-11 Male</strain>
        <tissue evidence="11">Kidney and liver</tissue>
    </source>
</reference>
<comment type="caution">
    <text evidence="11">The sequence shown here is derived from an EMBL/GenBank/DDBJ whole genome shotgun (WGS) entry which is preliminary data.</text>
</comment>
<dbReference type="OrthoDB" id="10014216at2759"/>
<keyword evidence="7" id="KW-0547">Nucleotide-binding</keyword>
<dbReference type="EMBL" id="WNTK01015285">
    <property type="protein sequence ID" value="KAG9461917.1"/>
    <property type="molecule type" value="Genomic_DNA"/>
</dbReference>
<dbReference type="PANTHER" id="PTHR13045:SF15">
    <property type="entry name" value="7-METHYLGUANOSINE PHOSPHATE-SPECIFIC 5'-NUCLEOTIDASE"/>
    <property type="match status" value="1"/>
</dbReference>
<protein>
    <recommendedName>
        <fullName evidence="4">5'-nucleotidase</fullName>
        <ecNumber evidence="4">3.1.3.5</ecNumber>
    </recommendedName>
</protein>
<dbReference type="EC" id="3.1.3.5" evidence="4"/>
<evidence type="ECO:0000313" key="12">
    <source>
        <dbReference type="Proteomes" id="UP000770717"/>
    </source>
</evidence>
<evidence type="ECO:0000256" key="3">
    <source>
        <dbReference type="ARBA" id="ARBA00008389"/>
    </source>
</evidence>
<evidence type="ECO:0000256" key="9">
    <source>
        <dbReference type="ARBA" id="ARBA00022842"/>
    </source>
</evidence>
<comment type="catalytic activity">
    <reaction evidence="1">
        <text>a ribonucleoside 5'-phosphate + H2O = a ribonucleoside + phosphate</text>
        <dbReference type="Rhea" id="RHEA:12484"/>
        <dbReference type="ChEBI" id="CHEBI:15377"/>
        <dbReference type="ChEBI" id="CHEBI:18254"/>
        <dbReference type="ChEBI" id="CHEBI:43474"/>
        <dbReference type="ChEBI" id="CHEBI:58043"/>
        <dbReference type="EC" id="3.1.3.5"/>
    </reaction>
</comment>
<dbReference type="GO" id="GO:0000166">
    <property type="term" value="F:nucleotide binding"/>
    <property type="evidence" value="ECO:0007669"/>
    <property type="project" value="UniProtKB-KW"/>
</dbReference>
<organism evidence="11 12">
    <name type="scientific">Eleutherodactylus coqui</name>
    <name type="common">Puerto Rican coqui</name>
    <dbReference type="NCBI Taxonomy" id="57060"/>
    <lineage>
        <taxon>Eukaryota</taxon>
        <taxon>Metazoa</taxon>
        <taxon>Chordata</taxon>
        <taxon>Craniata</taxon>
        <taxon>Vertebrata</taxon>
        <taxon>Euteleostomi</taxon>
        <taxon>Amphibia</taxon>
        <taxon>Batrachia</taxon>
        <taxon>Anura</taxon>
        <taxon>Neobatrachia</taxon>
        <taxon>Hyloidea</taxon>
        <taxon>Eleutherodactylidae</taxon>
        <taxon>Eleutherodactylinae</taxon>
        <taxon>Eleutherodactylus</taxon>
        <taxon>Eleutherodactylus</taxon>
    </lineage>
</organism>
<evidence type="ECO:0000256" key="1">
    <source>
        <dbReference type="ARBA" id="ARBA00000815"/>
    </source>
</evidence>
<evidence type="ECO:0000256" key="6">
    <source>
        <dbReference type="ARBA" id="ARBA00022723"/>
    </source>
</evidence>
<keyword evidence="10" id="KW-0546">Nucleotide metabolism</keyword>
<dbReference type="GO" id="GO:0000287">
    <property type="term" value="F:magnesium ion binding"/>
    <property type="evidence" value="ECO:0007669"/>
    <property type="project" value="InterPro"/>
</dbReference>
<comment type="similarity">
    <text evidence="3">Belongs to the pyrimidine 5'-nucleotidase family.</text>
</comment>
<name>A0A8J6C3G9_ELECQ</name>
<dbReference type="PANTHER" id="PTHR13045">
    <property type="entry name" value="5'-NUCLEOTIDASE"/>
    <property type="match status" value="1"/>
</dbReference>
<keyword evidence="6" id="KW-0479">Metal-binding</keyword>
<evidence type="ECO:0000256" key="10">
    <source>
        <dbReference type="ARBA" id="ARBA00023080"/>
    </source>
</evidence>
<accession>A0A8J6C3G9</accession>